<evidence type="ECO:0000313" key="5">
    <source>
        <dbReference type="RefSeq" id="XP_033582141.1"/>
    </source>
</evidence>
<dbReference type="GeneID" id="54457420"/>
<evidence type="ECO:0000313" key="4">
    <source>
        <dbReference type="Proteomes" id="UP000504636"/>
    </source>
</evidence>
<gene>
    <name evidence="3 5" type="ORF">BDZ99DRAFT_408930</name>
</gene>
<dbReference type="PANTHER" id="PTHR14187:SF5">
    <property type="entry name" value="HEAT SHOCK 70 KDA PROTEIN 12A"/>
    <property type="match status" value="1"/>
</dbReference>
<keyword evidence="2" id="KW-0067">ATP-binding</keyword>
<dbReference type="InterPro" id="IPR043129">
    <property type="entry name" value="ATPase_NBD"/>
</dbReference>
<dbReference type="Gene3D" id="3.30.420.40">
    <property type="match status" value="1"/>
</dbReference>
<keyword evidence="1" id="KW-0547">Nucleotide-binding</keyword>
<evidence type="ECO:0000256" key="2">
    <source>
        <dbReference type="ARBA" id="ARBA00022840"/>
    </source>
</evidence>
<dbReference type="PANTHER" id="PTHR14187">
    <property type="entry name" value="ALPHA KINASE/ELONGATION FACTOR 2 KINASE"/>
    <property type="match status" value="1"/>
</dbReference>
<dbReference type="SUPFAM" id="SSF53067">
    <property type="entry name" value="Actin-like ATPase domain"/>
    <property type="match status" value="2"/>
</dbReference>
<reference evidence="5" key="3">
    <citation type="submission" date="2025-04" db="UniProtKB">
        <authorList>
            <consortium name="RefSeq"/>
        </authorList>
    </citation>
    <scope>IDENTIFICATION</scope>
    <source>
        <strain evidence="5">CBS 304.34</strain>
    </source>
</reference>
<dbReference type="GO" id="GO:0140662">
    <property type="term" value="F:ATP-dependent protein folding chaperone"/>
    <property type="evidence" value="ECO:0007669"/>
    <property type="project" value="InterPro"/>
</dbReference>
<evidence type="ECO:0000256" key="1">
    <source>
        <dbReference type="ARBA" id="ARBA00022741"/>
    </source>
</evidence>
<keyword evidence="4" id="KW-1185">Reference proteome</keyword>
<evidence type="ECO:0000313" key="3">
    <source>
        <dbReference type="EMBL" id="KAF2815177.1"/>
    </source>
</evidence>
<evidence type="ECO:0008006" key="6">
    <source>
        <dbReference type="Google" id="ProtNLM"/>
    </source>
</evidence>
<dbReference type="OrthoDB" id="2963168at2759"/>
<reference evidence="3 5" key="1">
    <citation type="journal article" date="2020" name="Stud. Mycol.">
        <title>101 Dothideomycetes genomes: a test case for predicting lifestyles and emergence of pathogens.</title>
        <authorList>
            <person name="Haridas S."/>
            <person name="Albert R."/>
            <person name="Binder M."/>
            <person name="Bloem J."/>
            <person name="Labutti K."/>
            <person name="Salamov A."/>
            <person name="Andreopoulos B."/>
            <person name="Baker S."/>
            <person name="Barry K."/>
            <person name="Bills G."/>
            <person name="Bluhm B."/>
            <person name="Cannon C."/>
            <person name="Castanera R."/>
            <person name="Culley D."/>
            <person name="Daum C."/>
            <person name="Ezra D."/>
            <person name="Gonzalez J."/>
            <person name="Henrissat B."/>
            <person name="Kuo A."/>
            <person name="Liang C."/>
            <person name="Lipzen A."/>
            <person name="Lutzoni F."/>
            <person name="Magnuson J."/>
            <person name="Mondo S."/>
            <person name="Nolan M."/>
            <person name="Ohm R."/>
            <person name="Pangilinan J."/>
            <person name="Park H.-J."/>
            <person name="Ramirez L."/>
            <person name="Alfaro M."/>
            <person name="Sun H."/>
            <person name="Tritt A."/>
            <person name="Yoshinaga Y."/>
            <person name="Zwiers L.-H."/>
            <person name="Turgeon B."/>
            <person name="Goodwin S."/>
            <person name="Spatafora J."/>
            <person name="Crous P."/>
            <person name="Grigoriev I."/>
        </authorList>
    </citation>
    <scope>NUCLEOTIDE SEQUENCE</scope>
    <source>
        <strain evidence="3 5">CBS 304.34</strain>
    </source>
</reference>
<organism evidence="3">
    <name type="scientific">Mytilinidion resinicola</name>
    <dbReference type="NCBI Taxonomy" id="574789"/>
    <lineage>
        <taxon>Eukaryota</taxon>
        <taxon>Fungi</taxon>
        <taxon>Dikarya</taxon>
        <taxon>Ascomycota</taxon>
        <taxon>Pezizomycotina</taxon>
        <taxon>Dothideomycetes</taxon>
        <taxon>Pleosporomycetidae</taxon>
        <taxon>Mytilinidiales</taxon>
        <taxon>Mytilinidiaceae</taxon>
        <taxon>Mytilinidion</taxon>
    </lineage>
</organism>
<name>A0A6A6Z4J6_9PEZI</name>
<dbReference type="EMBL" id="MU003694">
    <property type="protein sequence ID" value="KAF2815177.1"/>
    <property type="molecule type" value="Genomic_DNA"/>
</dbReference>
<accession>A0A6A6Z4J6</accession>
<dbReference type="InterPro" id="IPR013126">
    <property type="entry name" value="Hsp_70_fam"/>
</dbReference>
<dbReference type="AlphaFoldDB" id="A0A6A6Z4J6"/>
<dbReference type="Pfam" id="PF00012">
    <property type="entry name" value="HSP70"/>
    <property type="match status" value="1"/>
</dbReference>
<dbReference type="CDD" id="cd10170">
    <property type="entry name" value="ASKHA_NBD_HSP70"/>
    <property type="match status" value="1"/>
</dbReference>
<reference evidence="5" key="2">
    <citation type="submission" date="2020-04" db="EMBL/GenBank/DDBJ databases">
        <authorList>
            <consortium name="NCBI Genome Project"/>
        </authorList>
    </citation>
    <scope>NUCLEOTIDE SEQUENCE</scope>
    <source>
        <strain evidence="5">CBS 304.34</strain>
    </source>
</reference>
<dbReference type="Proteomes" id="UP000504636">
    <property type="component" value="Unplaced"/>
</dbReference>
<sequence length="436" mass="48828">MAAEIVVGIDFGTTGGNQNVRLITDWPNPGSLVASAEKVPTAISYKDGKPNNWGYNVEMTEKSSFKWFKILLDPEHKLRNKAEPVVASSSLLSSLQKTAEDVAADYLRLVWEYTRDDIRRMKGDDWESLYSLKVVLTVPAIWSPAAKEKTEKVALAAGLPKNLSLVSEPEAAALAVMKDKNDEEKTMQVGDAFVVCDAGGGTVDLISYKVTGVNPMQMEECAVGDGDLCGSVFVDAAFEKYVKTVVGEGDYNTIREKAKKRMMKEFEVSVKRCYTGDNKEFSVDLPGVEDNPDEGIEDDTIRTVTARIARHNYGTSMCIPFDSSKHLAKDRRRLPDGNWYAKGQMEWLLRKVRLVGDSDSSSRCVKLLCIVEYGIDCDKLWHEKSFRNPETKQKYRAATFHLVVRLDTAKLQFRVFYKDKPVAFTEADYKEDLATS</sequence>
<protein>
    <recommendedName>
        <fullName evidence="6">Actin-like ATPase domain-containing protein</fullName>
    </recommendedName>
</protein>
<proteinExistence type="predicted"/>
<dbReference type="GO" id="GO:0005524">
    <property type="term" value="F:ATP binding"/>
    <property type="evidence" value="ECO:0007669"/>
    <property type="project" value="UniProtKB-KW"/>
</dbReference>
<dbReference type="RefSeq" id="XP_033582141.1">
    <property type="nucleotide sequence ID" value="XM_033716527.1"/>
</dbReference>